<evidence type="ECO:0000256" key="2">
    <source>
        <dbReference type="SAM" id="Coils"/>
    </source>
</evidence>
<feature type="compositionally biased region" description="Basic and acidic residues" evidence="3">
    <location>
        <begin position="526"/>
        <end position="536"/>
    </location>
</feature>
<sequence length="569" mass="65075">MPGSASRRRQQSSDSEHVLKALSSLETTEEKLAALCKKYTELLDEHRLLQNTHKQTQKKFNLLSREKDQLQSEQSKTVLAKSKLESLCRELQKHNKIIKDESVARAKEEEEKRKEVTAKFQATINDIQQQMNENYEKNNKLRGENMELANKLKNLIEQYELREQHIEKLFKHKELELQLVEAKLAQANVQRTEEQERYIKEKQQCSSAEHHNKEMYCWCHSENVQWMGKCDSCQKAATLFDMISDEAEEFSGNLCIFTWNPFSLLTISFLVQAKSWMMKTLILEAACQSQKKVEAQEQQLRNQVALYTGKYEEFQSTLAKSNEVFQSFKGEMDKMTKKIKKLEKETVMWRTRWESSNKKLLEMAEYKTRSDKETTMLQSKIQKLENLCRALQEERKKLAARIPSEDGVGINGVVQKQETSAEPTKTPPNTPEGGTSRSSPVTVEEKVIPETDNVASAKETLNIEPTPQEAVLQVTSQSEVVSQVDGQSEAVSEVDSGSEVVPQVDSQSDAVSQVENPSDVEPQLEVSHHSDNKEENITSQPTETAVSQETEPVDEEKPIDVVKEIEKLA</sequence>
<evidence type="ECO:0000313" key="5">
    <source>
        <dbReference type="Proteomes" id="UP001208570"/>
    </source>
</evidence>
<dbReference type="EMBL" id="JAODUP010000009">
    <property type="protein sequence ID" value="KAK2169493.1"/>
    <property type="molecule type" value="Genomic_DNA"/>
</dbReference>
<keyword evidence="5" id="KW-1185">Reference proteome</keyword>
<dbReference type="PANTHER" id="PTHR16127">
    <property type="entry name" value="TAXILIN"/>
    <property type="match status" value="1"/>
</dbReference>
<comment type="similarity">
    <text evidence="1">Belongs to the taxilin family.</text>
</comment>
<dbReference type="InterPro" id="IPR026183">
    <property type="entry name" value="Taxilin_fam"/>
</dbReference>
<dbReference type="Proteomes" id="UP001208570">
    <property type="component" value="Unassembled WGS sequence"/>
</dbReference>
<dbReference type="GO" id="GO:0019905">
    <property type="term" value="F:syntaxin binding"/>
    <property type="evidence" value="ECO:0007669"/>
    <property type="project" value="InterPro"/>
</dbReference>
<dbReference type="Pfam" id="PF09728">
    <property type="entry name" value="Taxilin"/>
    <property type="match status" value="2"/>
</dbReference>
<name>A0AAD9NI83_9ANNE</name>
<accession>A0AAD9NI83</accession>
<feature type="coiled-coil region" evidence="2">
    <location>
        <begin position="25"/>
        <end position="204"/>
    </location>
</feature>
<evidence type="ECO:0000313" key="4">
    <source>
        <dbReference type="EMBL" id="KAK2169493.1"/>
    </source>
</evidence>
<dbReference type="Gene3D" id="1.10.287.1490">
    <property type="match status" value="1"/>
</dbReference>
<comment type="caution">
    <text evidence="4">The sequence shown here is derived from an EMBL/GenBank/DDBJ whole genome shotgun (WGS) entry which is preliminary data.</text>
</comment>
<feature type="compositionally biased region" description="Polar residues" evidence="3">
    <location>
        <begin position="432"/>
        <end position="441"/>
    </location>
</feature>
<evidence type="ECO:0000256" key="3">
    <source>
        <dbReference type="SAM" id="MobiDB-lite"/>
    </source>
</evidence>
<feature type="coiled-coil region" evidence="2">
    <location>
        <begin position="374"/>
        <end position="401"/>
    </location>
</feature>
<organism evidence="4 5">
    <name type="scientific">Paralvinella palmiformis</name>
    <dbReference type="NCBI Taxonomy" id="53620"/>
    <lineage>
        <taxon>Eukaryota</taxon>
        <taxon>Metazoa</taxon>
        <taxon>Spiralia</taxon>
        <taxon>Lophotrochozoa</taxon>
        <taxon>Annelida</taxon>
        <taxon>Polychaeta</taxon>
        <taxon>Sedentaria</taxon>
        <taxon>Canalipalpata</taxon>
        <taxon>Terebellida</taxon>
        <taxon>Terebelliformia</taxon>
        <taxon>Alvinellidae</taxon>
        <taxon>Paralvinella</taxon>
    </lineage>
</organism>
<keyword evidence="2" id="KW-0175">Coiled coil</keyword>
<feature type="region of interest" description="Disordered" evidence="3">
    <location>
        <begin position="483"/>
        <end position="569"/>
    </location>
</feature>
<dbReference type="PANTHER" id="PTHR16127:SF13">
    <property type="entry name" value="GH01188P"/>
    <property type="match status" value="1"/>
</dbReference>
<feature type="compositionally biased region" description="Basic and acidic residues" evidence="3">
    <location>
        <begin position="555"/>
        <end position="569"/>
    </location>
</feature>
<feature type="compositionally biased region" description="Polar residues" evidence="3">
    <location>
        <begin position="414"/>
        <end position="423"/>
    </location>
</feature>
<feature type="compositionally biased region" description="Polar residues" evidence="3">
    <location>
        <begin position="504"/>
        <end position="516"/>
    </location>
</feature>
<feature type="coiled-coil region" evidence="2">
    <location>
        <begin position="283"/>
        <end position="345"/>
    </location>
</feature>
<feature type="compositionally biased region" description="Polar residues" evidence="3">
    <location>
        <begin position="537"/>
        <end position="550"/>
    </location>
</feature>
<protein>
    <submittedName>
        <fullName evidence="4">Uncharacterized protein</fullName>
    </submittedName>
</protein>
<proteinExistence type="inferred from homology"/>
<gene>
    <name evidence="4" type="ORF">LSH36_9g03027</name>
</gene>
<dbReference type="AlphaFoldDB" id="A0AAD9NI83"/>
<evidence type="ECO:0000256" key="1">
    <source>
        <dbReference type="ARBA" id="ARBA00009550"/>
    </source>
</evidence>
<reference evidence="4" key="1">
    <citation type="journal article" date="2023" name="Mol. Biol. Evol.">
        <title>Third-Generation Sequencing Reveals the Adaptive Role of the Epigenome in Three Deep-Sea Polychaetes.</title>
        <authorList>
            <person name="Perez M."/>
            <person name="Aroh O."/>
            <person name="Sun Y."/>
            <person name="Lan Y."/>
            <person name="Juniper S.K."/>
            <person name="Young C.R."/>
            <person name="Angers B."/>
            <person name="Qian P.Y."/>
        </authorList>
    </citation>
    <scope>NUCLEOTIDE SEQUENCE</scope>
    <source>
        <strain evidence="4">P08H-3</strain>
    </source>
</reference>
<feature type="region of interest" description="Disordered" evidence="3">
    <location>
        <begin position="409"/>
        <end position="469"/>
    </location>
</feature>